<evidence type="ECO:0000313" key="4">
    <source>
        <dbReference type="Proteomes" id="UP000594205"/>
    </source>
</evidence>
<organism evidence="3 4">
    <name type="scientific">Streptomyces ferrugineus</name>
    <dbReference type="NCBI Taxonomy" id="1413221"/>
    <lineage>
        <taxon>Bacteria</taxon>
        <taxon>Bacillati</taxon>
        <taxon>Actinomycetota</taxon>
        <taxon>Actinomycetes</taxon>
        <taxon>Kitasatosporales</taxon>
        <taxon>Streptomycetaceae</taxon>
        <taxon>Streptomyces</taxon>
    </lineage>
</organism>
<dbReference type="InterPro" id="IPR049311">
    <property type="entry name" value="GIY_YIG_cat"/>
</dbReference>
<name>A0A7M2SEL0_9ACTN</name>
<feature type="region of interest" description="Disordered" evidence="1">
    <location>
        <begin position="173"/>
        <end position="197"/>
    </location>
</feature>
<dbReference type="KEGG" id="sfeu:IM697_27120"/>
<dbReference type="Proteomes" id="UP000594205">
    <property type="component" value="Chromosome"/>
</dbReference>
<feature type="domain" description="GIY-YIG catalytic" evidence="2">
    <location>
        <begin position="33"/>
        <end position="157"/>
    </location>
</feature>
<keyword evidence="4" id="KW-1185">Reference proteome</keyword>
<dbReference type="RefSeq" id="WP_194038728.1">
    <property type="nucleotide sequence ID" value="NZ_CP063373.1"/>
</dbReference>
<reference evidence="3 4" key="1">
    <citation type="submission" date="2020-10" db="EMBL/GenBank/DDBJ databases">
        <title>Streptomyces ferrugineus complate genome analysis.</title>
        <authorList>
            <person name="Anwar N."/>
        </authorList>
    </citation>
    <scope>NUCLEOTIDE SEQUENCE [LARGE SCALE GENOMIC DNA]</scope>
    <source>
        <strain evidence="3 4">CCTCC AA2014009</strain>
    </source>
</reference>
<gene>
    <name evidence="3" type="ORF">IM697_27120</name>
</gene>
<evidence type="ECO:0000256" key="1">
    <source>
        <dbReference type="SAM" id="MobiDB-lite"/>
    </source>
</evidence>
<proteinExistence type="predicted"/>
<feature type="compositionally biased region" description="Gly residues" evidence="1">
    <location>
        <begin position="188"/>
        <end position="197"/>
    </location>
</feature>
<protein>
    <submittedName>
        <fullName evidence="3">GIY-YIG nuclease family protein</fullName>
    </submittedName>
</protein>
<dbReference type="AlphaFoldDB" id="A0A7M2SEL0"/>
<evidence type="ECO:0000313" key="3">
    <source>
        <dbReference type="EMBL" id="QOV33853.1"/>
    </source>
</evidence>
<sequence length="197" mass="21321">MPNDATVQQAAADLFRAPHALNAALAALPTTAGLYAWWAPPEVLAPFHGPADSGDGGRRLLYLGKAKRLRSRIASNHLRDSGRSTLRRTLAGLLIDTQGYRTTWTDRVVLVPEDEQRLTDWMHRNLALTWSEHPDPVPLETALISRLRPPLNVDGARDGTTLDRVRQARAAYYASAGPRPATGENDSGSGGGRSGIA</sequence>
<dbReference type="EMBL" id="CP063373">
    <property type="protein sequence ID" value="QOV33853.1"/>
    <property type="molecule type" value="Genomic_DNA"/>
</dbReference>
<accession>A0A7M2SEL0</accession>
<evidence type="ECO:0000259" key="2">
    <source>
        <dbReference type="Pfam" id="PF20815"/>
    </source>
</evidence>
<dbReference type="Pfam" id="PF20815">
    <property type="entry name" value="GIY_YIG_2"/>
    <property type="match status" value="1"/>
</dbReference>